<dbReference type="EMBL" id="CP114014">
    <property type="protein sequence ID" value="XAY07430.1"/>
    <property type="molecule type" value="Genomic_DNA"/>
</dbReference>
<feature type="region of interest" description="Disordered" evidence="1">
    <location>
        <begin position="31"/>
        <end position="120"/>
    </location>
</feature>
<reference evidence="3" key="1">
    <citation type="submission" date="2022-12" db="EMBL/GenBank/DDBJ databases">
        <title>Paraconexibacter alkalitolerans sp. nov. and Baekduia alba sp. nov., isolated from soil and emended description of the genera Paraconexibacter (Chun et al., 2020) and Baekduia (An et al., 2020).</title>
        <authorList>
            <person name="Vieira S."/>
            <person name="Huber K.J."/>
            <person name="Geppert A."/>
            <person name="Wolf J."/>
            <person name="Neumann-Schaal M."/>
            <person name="Muesken M."/>
            <person name="Overmann J."/>
        </authorList>
    </citation>
    <scope>NUCLEOTIDE SEQUENCE</scope>
    <source>
        <strain evidence="3">AEG42_29</strain>
    </source>
</reference>
<gene>
    <name evidence="3" type="ORF">DSM112329_04312</name>
</gene>
<feature type="signal peptide" evidence="2">
    <location>
        <begin position="1"/>
        <end position="30"/>
    </location>
</feature>
<proteinExistence type="predicted"/>
<sequence>MSPSDRYIGIRPKSLTLGCVLIALSLSACGSDDAPSGAGDAGARTGAAAAETGAAPASPGPATTGTAPGTATAPQGTAAAPAATTGAPAADPATPSATAPAPPATTPAGAAGAPGGDEEGIRIPATFSVAPGRVTPAEVTVAPFLRVELRLSSGDGAAHRFTLRTPSPITVDVPATGLVTRTVDGLKPGSYEIAVDDGAAAGRLTAADDAVGP</sequence>
<keyword evidence="2" id="KW-0732">Signal</keyword>
<dbReference type="AlphaFoldDB" id="A0AAU7B0M1"/>
<dbReference type="KEGG" id="parq:DSM112329_04312"/>
<feature type="compositionally biased region" description="Low complexity" evidence="1">
    <location>
        <begin position="31"/>
        <end position="99"/>
    </location>
</feature>
<feature type="chain" id="PRO_5043649723" evidence="2">
    <location>
        <begin position="31"/>
        <end position="213"/>
    </location>
</feature>
<evidence type="ECO:0000313" key="3">
    <source>
        <dbReference type="EMBL" id="XAY07430.1"/>
    </source>
</evidence>
<evidence type="ECO:0000256" key="2">
    <source>
        <dbReference type="SAM" id="SignalP"/>
    </source>
</evidence>
<organism evidence="3">
    <name type="scientific">Paraconexibacter sp. AEG42_29</name>
    <dbReference type="NCBI Taxonomy" id="2997339"/>
    <lineage>
        <taxon>Bacteria</taxon>
        <taxon>Bacillati</taxon>
        <taxon>Actinomycetota</taxon>
        <taxon>Thermoleophilia</taxon>
        <taxon>Solirubrobacterales</taxon>
        <taxon>Paraconexibacteraceae</taxon>
        <taxon>Paraconexibacter</taxon>
    </lineage>
</organism>
<dbReference type="PROSITE" id="PS51257">
    <property type="entry name" value="PROKAR_LIPOPROTEIN"/>
    <property type="match status" value="1"/>
</dbReference>
<accession>A0AAU7B0M1</accession>
<name>A0AAU7B0M1_9ACTN</name>
<evidence type="ECO:0000256" key="1">
    <source>
        <dbReference type="SAM" id="MobiDB-lite"/>
    </source>
</evidence>
<protein>
    <submittedName>
        <fullName evidence="3">Uncharacterized protein</fullName>
    </submittedName>
</protein>